<dbReference type="EMBL" id="LRDB01000003">
    <property type="protein sequence ID" value="KYG82522.1"/>
    <property type="molecule type" value="Genomic_DNA"/>
</dbReference>
<comment type="similarity">
    <text evidence="1">Belongs to the UPF0213 family.</text>
</comment>
<gene>
    <name evidence="3" type="ORF">AWN68_14810</name>
</gene>
<sequence length="98" mass="11256">MNSGCVYIMSNKNRTTLYIGVTSNLTARVLEHRNGTGSKFTSKYNCFDLIYFEYYPSIVVAIAREKQLKNWHRDWKINLIKSENTELLDLSNSVGVDG</sequence>
<comment type="caution">
    <text evidence="3">The sequence shown here is derived from an EMBL/GenBank/DDBJ whole genome shotgun (WGS) entry which is preliminary data.</text>
</comment>
<keyword evidence="3" id="KW-0255">Endonuclease</keyword>
<evidence type="ECO:0000256" key="1">
    <source>
        <dbReference type="ARBA" id="ARBA00007435"/>
    </source>
</evidence>
<keyword evidence="3" id="KW-0378">Hydrolase</keyword>
<dbReference type="SUPFAM" id="SSF82771">
    <property type="entry name" value="GIY-YIG endonuclease"/>
    <property type="match status" value="1"/>
</dbReference>
<dbReference type="Pfam" id="PF01541">
    <property type="entry name" value="GIY-YIG"/>
    <property type="match status" value="1"/>
</dbReference>
<name>A0A150XV64_9BACT</name>
<organism evidence="3 4">
    <name type="scientific">Roseivirga echinicomitans</name>
    <dbReference type="NCBI Taxonomy" id="296218"/>
    <lineage>
        <taxon>Bacteria</taxon>
        <taxon>Pseudomonadati</taxon>
        <taxon>Bacteroidota</taxon>
        <taxon>Cytophagia</taxon>
        <taxon>Cytophagales</taxon>
        <taxon>Roseivirgaceae</taxon>
        <taxon>Roseivirga</taxon>
    </lineage>
</organism>
<dbReference type="Proteomes" id="UP000075615">
    <property type="component" value="Unassembled WGS sequence"/>
</dbReference>
<dbReference type="AlphaFoldDB" id="A0A150XV64"/>
<dbReference type="CDD" id="cd10448">
    <property type="entry name" value="GIY-YIG_unchar_3"/>
    <property type="match status" value="1"/>
</dbReference>
<evidence type="ECO:0000313" key="4">
    <source>
        <dbReference type="Proteomes" id="UP000075615"/>
    </source>
</evidence>
<proteinExistence type="inferred from homology"/>
<evidence type="ECO:0000313" key="3">
    <source>
        <dbReference type="EMBL" id="KYG82522.1"/>
    </source>
</evidence>
<dbReference type="RefSeq" id="WP_068412598.1">
    <property type="nucleotide sequence ID" value="NZ_LRDB01000003.1"/>
</dbReference>
<protein>
    <submittedName>
        <fullName evidence="3">Endonuclease</fullName>
    </submittedName>
</protein>
<dbReference type="GO" id="GO:0004519">
    <property type="term" value="F:endonuclease activity"/>
    <property type="evidence" value="ECO:0007669"/>
    <property type="project" value="UniProtKB-KW"/>
</dbReference>
<dbReference type="InterPro" id="IPR035901">
    <property type="entry name" value="GIY-YIG_endonuc_sf"/>
</dbReference>
<keyword evidence="4" id="KW-1185">Reference proteome</keyword>
<dbReference type="OrthoDB" id="1495241at2"/>
<feature type="domain" description="GIY-YIG" evidence="2">
    <location>
        <begin position="2"/>
        <end position="79"/>
    </location>
</feature>
<dbReference type="PROSITE" id="PS50164">
    <property type="entry name" value="GIY_YIG"/>
    <property type="match status" value="1"/>
</dbReference>
<dbReference type="PANTHER" id="PTHR34477:SF5">
    <property type="entry name" value="BSL5627 PROTEIN"/>
    <property type="match status" value="1"/>
</dbReference>
<dbReference type="InterPro" id="IPR000305">
    <property type="entry name" value="GIY-YIG_endonuc"/>
</dbReference>
<dbReference type="PANTHER" id="PTHR34477">
    <property type="entry name" value="UPF0213 PROTEIN YHBQ"/>
    <property type="match status" value="1"/>
</dbReference>
<dbReference type="STRING" id="296218.AWN68_14810"/>
<dbReference type="Gene3D" id="3.40.1440.10">
    <property type="entry name" value="GIY-YIG endonuclease"/>
    <property type="match status" value="1"/>
</dbReference>
<dbReference type="InterPro" id="IPR050190">
    <property type="entry name" value="UPF0213_domain"/>
</dbReference>
<evidence type="ECO:0000259" key="2">
    <source>
        <dbReference type="PROSITE" id="PS50164"/>
    </source>
</evidence>
<reference evidence="3 4" key="1">
    <citation type="submission" date="2016-01" db="EMBL/GenBank/DDBJ databases">
        <title>Genome sequencing of Roseivirga echinicomitans KMM 6058.</title>
        <authorList>
            <person name="Selvaratnam C."/>
            <person name="Thevarajoo S."/>
            <person name="Goh K.M."/>
            <person name="Ee R."/>
            <person name="Chan K.-G."/>
            <person name="Chong C.S."/>
        </authorList>
    </citation>
    <scope>NUCLEOTIDE SEQUENCE [LARGE SCALE GENOMIC DNA]</scope>
    <source>
        <strain evidence="3 4">KMM 6058</strain>
    </source>
</reference>
<dbReference type="SMART" id="SM00465">
    <property type="entry name" value="GIYc"/>
    <property type="match status" value="1"/>
</dbReference>
<keyword evidence="3" id="KW-0540">Nuclease</keyword>
<accession>A0A150XV64</accession>